<dbReference type="SUPFAM" id="SSF56112">
    <property type="entry name" value="Protein kinase-like (PK-like)"/>
    <property type="match status" value="1"/>
</dbReference>
<reference evidence="3 4" key="1">
    <citation type="submission" date="2024-05" db="EMBL/GenBank/DDBJ databases">
        <title>A draft genome resource for the thread blight pathogen Marasmius tenuissimus strain MS-2.</title>
        <authorList>
            <person name="Yulfo-Soto G.E."/>
            <person name="Baruah I.K."/>
            <person name="Amoako-Attah I."/>
            <person name="Bukari Y."/>
            <person name="Meinhardt L.W."/>
            <person name="Bailey B.A."/>
            <person name="Cohen S.P."/>
        </authorList>
    </citation>
    <scope>NUCLEOTIDE SEQUENCE [LARGE SCALE GENOMIC DNA]</scope>
    <source>
        <strain evidence="3 4">MS-2</strain>
    </source>
</reference>
<keyword evidence="4" id="KW-1185">Reference proteome</keyword>
<name>A0ABR3A961_9AGAR</name>
<sequence length="235" mass="27199">MGTKLEDLSYEVQQELGDLEQVLKDSTRLQTLFELEGDEAQQKLDMLQHLLSLPRAKPVRSRIRKTLSRLSRHSGRFPQYPVIRNLKRDILIGNGAFADVWRGTVGVTGSVKLALKVPRGTHWERQESEQNDVFWDYEQTLKYLKSIAREAILWTRLKHPNVLPFLGIYYLNDLRKDLCLISPYMAHGHLAKFLRTQPDKLYDIALGVEYLHGEDIVHGDLKDVSDPHSFVRILN</sequence>
<dbReference type="InterPro" id="IPR051681">
    <property type="entry name" value="Ser/Thr_Kinases-Pseudokinases"/>
</dbReference>
<dbReference type="InterPro" id="IPR011009">
    <property type="entry name" value="Kinase-like_dom_sf"/>
</dbReference>
<keyword evidence="1" id="KW-0547">Nucleotide-binding</keyword>
<dbReference type="InterPro" id="IPR017441">
    <property type="entry name" value="Protein_kinase_ATP_BS"/>
</dbReference>
<dbReference type="Proteomes" id="UP001437256">
    <property type="component" value="Unassembled WGS sequence"/>
</dbReference>
<dbReference type="PANTHER" id="PTHR44329">
    <property type="entry name" value="SERINE/THREONINE-PROTEIN KINASE TNNI3K-RELATED"/>
    <property type="match status" value="1"/>
</dbReference>
<feature type="domain" description="Protein kinase" evidence="2">
    <location>
        <begin position="86"/>
        <end position="235"/>
    </location>
</feature>
<dbReference type="PROSITE" id="PS00107">
    <property type="entry name" value="PROTEIN_KINASE_ATP"/>
    <property type="match status" value="1"/>
</dbReference>
<organism evidence="3 4">
    <name type="scientific">Marasmius tenuissimus</name>
    <dbReference type="NCBI Taxonomy" id="585030"/>
    <lineage>
        <taxon>Eukaryota</taxon>
        <taxon>Fungi</taxon>
        <taxon>Dikarya</taxon>
        <taxon>Basidiomycota</taxon>
        <taxon>Agaricomycotina</taxon>
        <taxon>Agaricomycetes</taxon>
        <taxon>Agaricomycetidae</taxon>
        <taxon>Agaricales</taxon>
        <taxon>Marasmiineae</taxon>
        <taxon>Marasmiaceae</taxon>
        <taxon>Marasmius</taxon>
    </lineage>
</organism>
<proteinExistence type="predicted"/>
<keyword evidence="1" id="KW-0067">ATP-binding</keyword>
<dbReference type="InterPro" id="IPR001245">
    <property type="entry name" value="Ser-Thr/Tyr_kinase_cat_dom"/>
</dbReference>
<dbReference type="PROSITE" id="PS50011">
    <property type="entry name" value="PROTEIN_KINASE_DOM"/>
    <property type="match status" value="1"/>
</dbReference>
<evidence type="ECO:0000256" key="1">
    <source>
        <dbReference type="PROSITE-ProRule" id="PRU10141"/>
    </source>
</evidence>
<evidence type="ECO:0000313" key="4">
    <source>
        <dbReference type="Proteomes" id="UP001437256"/>
    </source>
</evidence>
<dbReference type="Gene3D" id="1.10.510.10">
    <property type="entry name" value="Transferase(Phosphotransferase) domain 1"/>
    <property type="match status" value="1"/>
</dbReference>
<gene>
    <name evidence="3" type="ORF">AAF712_002967</name>
</gene>
<dbReference type="InterPro" id="IPR000719">
    <property type="entry name" value="Prot_kinase_dom"/>
</dbReference>
<protein>
    <recommendedName>
        <fullName evidence="2">Protein kinase domain-containing protein</fullName>
    </recommendedName>
</protein>
<dbReference type="Pfam" id="PF07714">
    <property type="entry name" value="PK_Tyr_Ser-Thr"/>
    <property type="match status" value="1"/>
</dbReference>
<accession>A0ABR3A961</accession>
<dbReference type="EMBL" id="JBBXMP010000009">
    <property type="protein sequence ID" value="KAL0070070.1"/>
    <property type="molecule type" value="Genomic_DNA"/>
</dbReference>
<comment type="caution">
    <text evidence="3">The sequence shown here is derived from an EMBL/GenBank/DDBJ whole genome shotgun (WGS) entry which is preliminary data.</text>
</comment>
<evidence type="ECO:0000259" key="2">
    <source>
        <dbReference type="PROSITE" id="PS50011"/>
    </source>
</evidence>
<feature type="binding site" evidence="1">
    <location>
        <position position="116"/>
    </location>
    <ligand>
        <name>ATP</name>
        <dbReference type="ChEBI" id="CHEBI:30616"/>
    </ligand>
</feature>
<evidence type="ECO:0000313" key="3">
    <source>
        <dbReference type="EMBL" id="KAL0070070.1"/>
    </source>
</evidence>